<dbReference type="Gene3D" id="3.20.20.370">
    <property type="entry name" value="Glycoside hydrolase/deacetylase"/>
    <property type="match status" value="1"/>
</dbReference>
<dbReference type="PANTHER" id="PTHR34216">
    <property type="match status" value="1"/>
</dbReference>
<dbReference type="Pfam" id="PF01522">
    <property type="entry name" value="Polysacc_deac_1"/>
    <property type="match status" value="1"/>
</dbReference>
<dbReference type="SUPFAM" id="SSF88713">
    <property type="entry name" value="Glycoside hydrolase/deacetylase"/>
    <property type="match status" value="1"/>
</dbReference>
<evidence type="ECO:0000259" key="2">
    <source>
        <dbReference type="PROSITE" id="PS51677"/>
    </source>
</evidence>
<dbReference type="PANTHER" id="PTHR34216:SF7">
    <property type="entry name" value="POLY-BETA-1,6-N-ACETYL-D-GLUCOSAMINE N-DEACETYLASE"/>
    <property type="match status" value="1"/>
</dbReference>
<evidence type="ECO:0000313" key="3">
    <source>
        <dbReference type="EMBL" id="HER43363.1"/>
    </source>
</evidence>
<proteinExistence type="predicted"/>
<dbReference type="PROSITE" id="PS51677">
    <property type="entry name" value="NODB"/>
    <property type="match status" value="1"/>
</dbReference>
<dbReference type="InterPro" id="IPR051398">
    <property type="entry name" value="Polysacch_Deacetylase"/>
</dbReference>
<dbReference type="InterPro" id="IPR011330">
    <property type="entry name" value="Glyco_hydro/deAcase_b/a-brl"/>
</dbReference>
<dbReference type="AlphaFoldDB" id="A0A7V2AU81"/>
<organism evidence="3">
    <name type="scientific">Eiseniibacteriota bacterium</name>
    <dbReference type="NCBI Taxonomy" id="2212470"/>
    <lineage>
        <taxon>Bacteria</taxon>
        <taxon>Candidatus Eiseniibacteriota</taxon>
    </lineage>
</organism>
<dbReference type="GO" id="GO:0005975">
    <property type="term" value="P:carbohydrate metabolic process"/>
    <property type="evidence" value="ECO:0007669"/>
    <property type="project" value="InterPro"/>
</dbReference>
<name>A0A7V2AU81_UNCEI</name>
<evidence type="ECO:0000256" key="1">
    <source>
        <dbReference type="ARBA" id="ARBA00022729"/>
    </source>
</evidence>
<comment type="caution">
    <text evidence="3">The sequence shown here is derived from an EMBL/GenBank/DDBJ whole genome shotgun (WGS) entry which is preliminary data.</text>
</comment>
<protein>
    <recommendedName>
        <fullName evidence="2">NodB homology domain-containing protein</fullName>
    </recommendedName>
</protein>
<reference evidence="3" key="1">
    <citation type="journal article" date="2020" name="mSystems">
        <title>Genome- and Community-Level Interaction Insights into Carbon Utilization and Element Cycling Functions of Hydrothermarchaeota in Hydrothermal Sediment.</title>
        <authorList>
            <person name="Zhou Z."/>
            <person name="Liu Y."/>
            <person name="Xu W."/>
            <person name="Pan J."/>
            <person name="Luo Z.H."/>
            <person name="Li M."/>
        </authorList>
    </citation>
    <scope>NUCLEOTIDE SEQUENCE [LARGE SCALE GENOMIC DNA]</scope>
    <source>
        <strain evidence="3">SpSt-1233</strain>
    </source>
</reference>
<feature type="domain" description="NodB homology" evidence="2">
    <location>
        <begin position="127"/>
        <end position="315"/>
    </location>
</feature>
<dbReference type="EMBL" id="DSEC01000196">
    <property type="protein sequence ID" value="HER43363.1"/>
    <property type="molecule type" value="Genomic_DNA"/>
</dbReference>
<dbReference type="Proteomes" id="UP000886069">
    <property type="component" value="Unassembled WGS sequence"/>
</dbReference>
<accession>A0A7V2AU81</accession>
<dbReference type="GO" id="GO:0016810">
    <property type="term" value="F:hydrolase activity, acting on carbon-nitrogen (but not peptide) bonds"/>
    <property type="evidence" value="ECO:0007669"/>
    <property type="project" value="InterPro"/>
</dbReference>
<dbReference type="PROSITE" id="PS51257">
    <property type="entry name" value="PROKAR_LIPOPROTEIN"/>
    <property type="match status" value="1"/>
</dbReference>
<sequence>MMRMRRLSRRGGPAALAAAVLILSCSVMYGGGCGDSRVSTGEIDVAEDGVPVISYHYFREGTTPGRTLRSIGAVLLNLPLISPMDYWSVSAGTFERHLAYLDKEGFRTVTTDDLLAHMRGERVLRGKCVVLTFDDADESVYRHAYPLLERYGMKGTIFVITSKIGQRWSGLSISSIDQLREMQRSGVMEIESHTHDMHYKLKTGESPHPSFDLLARSGGPNERNAVLKDLETSRRTIERFFGGESLVLAWPFGFGSAPSDSIARDAGFEGICSLWPGTNGVGDSPFFIKRYTITARTSMRAFRLMANGAYREPED</sequence>
<keyword evidence="1" id="KW-0732">Signal</keyword>
<dbReference type="CDD" id="cd10969">
    <property type="entry name" value="CE4_Ecf1_like_5s"/>
    <property type="match status" value="1"/>
</dbReference>
<gene>
    <name evidence="3" type="ORF">ENO08_02760</name>
</gene>
<dbReference type="InterPro" id="IPR002509">
    <property type="entry name" value="NODB_dom"/>
</dbReference>